<keyword evidence="2 5" id="KW-0812">Transmembrane</keyword>
<feature type="domain" description="G-protein coupled receptors family 1 profile" evidence="6">
    <location>
        <begin position="75"/>
        <end position="324"/>
    </location>
</feature>
<dbReference type="InterPro" id="IPR000276">
    <property type="entry name" value="GPCR_Rhodpsn"/>
</dbReference>
<feature type="transmembrane region" description="Helical" evidence="5">
    <location>
        <begin position="96"/>
        <end position="119"/>
    </location>
</feature>
<evidence type="ECO:0000256" key="4">
    <source>
        <dbReference type="ARBA" id="ARBA00023136"/>
    </source>
</evidence>
<dbReference type="InterPro" id="IPR017452">
    <property type="entry name" value="GPCR_Rhodpsn_7TM"/>
</dbReference>
<evidence type="ECO:0000256" key="3">
    <source>
        <dbReference type="ARBA" id="ARBA00022989"/>
    </source>
</evidence>
<dbReference type="GO" id="GO:0004930">
    <property type="term" value="F:G protein-coupled receptor activity"/>
    <property type="evidence" value="ECO:0007669"/>
    <property type="project" value="InterPro"/>
</dbReference>
<sequence length="358" mass="38881">MRRVAVTETAVNRVLDISAPQFSNAVTARMSCGMNSTVDARNDSEAARALGLEIEPLWEYVTPFFAVFYPFFLFVALAMVVFILKETWLREKPRFVLLASQMVADVVFLGTCTLQGLAVSVAGSVPLVLCSINFLLVVCSLQAGRLSLAAMALDRYLAIRWPLRYPSLTAPARVSAAVLAIWGTCILFSVIYGAVLLATKYPMLLDVVSTCSTLDADSATFAMRKAFVGLCMALGATAILFSYVSIVLTRPSGDGAGPRHNQAARRTVLFHALQMALYLLPALSHQLLEVLVQRRVLALPTVQALGTVSVVGLTLAQCIIPVLYGLRSEAMRWLLSRRFGRVFPAALVPRALVHGNAQ</sequence>
<protein>
    <recommendedName>
        <fullName evidence="6">G-protein coupled receptors family 1 profile domain-containing protein</fullName>
    </recommendedName>
</protein>
<dbReference type="SUPFAM" id="SSF81321">
    <property type="entry name" value="Family A G protein-coupled receptor-like"/>
    <property type="match status" value="1"/>
</dbReference>
<name>A0AAV7Q9U8_PLEWA</name>
<feature type="transmembrane region" description="Helical" evidence="5">
    <location>
        <begin position="226"/>
        <end position="248"/>
    </location>
</feature>
<keyword evidence="3 5" id="KW-1133">Transmembrane helix</keyword>
<feature type="transmembrane region" description="Helical" evidence="5">
    <location>
        <begin position="174"/>
        <end position="198"/>
    </location>
</feature>
<evidence type="ECO:0000259" key="6">
    <source>
        <dbReference type="PROSITE" id="PS50262"/>
    </source>
</evidence>
<dbReference type="GO" id="GO:0004984">
    <property type="term" value="F:olfactory receptor activity"/>
    <property type="evidence" value="ECO:0007669"/>
    <property type="project" value="TreeGrafter"/>
</dbReference>
<reference evidence="7" key="1">
    <citation type="journal article" date="2022" name="bioRxiv">
        <title>Sequencing and chromosome-scale assembly of the giantPleurodeles waltlgenome.</title>
        <authorList>
            <person name="Brown T."/>
            <person name="Elewa A."/>
            <person name="Iarovenko S."/>
            <person name="Subramanian E."/>
            <person name="Araus A.J."/>
            <person name="Petzold A."/>
            <person name="Susuki M."/>
            <person name="Suzuki K.-i.T."/>
            <person name="Hayashi T."/>
            <person name="Toyoda A."/>
            <person name="Oliveira C."/>
            <person name="Osipova E."/>
            <person name="Leigh N.D."/>
            <person name="Simon A."/>
            <person name="Yun M.H."/>
        </authorList>
    </citation>
    <scope>NUCLEOTIDE SEQUENCE</scope>
    <source>
        <strain evidence="7">20211129_DDA</strain>
        <tissue evidence="7">Liver</tissue>
    </source>
</reference>
<feature type="transmembrane region" description="Helical" evidence="5">
    <location>
        <begin position="268"/>
        <end position="284"/>
    </location>
</feature>
<dbReference type="InterPro" id="IPR052921">
    <property type="entry name" value="GPCR1_Superfamily_Member"/>
</dbReference>
<evidence type="ECO:0000313" key="8">
    <source>
        <dbReference type="Proteomes" id="UP001066276"/>
    </source>
</evidence>
<gene>
    <name evidence="7" type="ORF">NDU88_003604</name>
</gene>
<dbReference type="GO" id="GO:0005549">
    <property type="term" value="F:odorant binding"/>
    <property type="evidence" value="ECO:0007669"/>
    <property type="project" value="TreeGrafter"/>
</dbReference>
<dbReference type="Gene3D" id="1.20.1070.10">
    <property type="entry name" value="Rhodopsin 7-helix transmembrane proteins"/>
    <property type="match status" value="1"/>
</dbReference>
<feature type="transmembrane region" description="Helical" evidence="5">
    <location>
        <begin position="125"/>
        <end position="153"/>
    </location>
</feature>
<keyword evidence="4 5" id="KW-0472">Membrane</keyword>
<feature type="transmembrane region" description="Helical" evidence="5">
    <location>
        <begin position="60"/>
        <end position="84"/>
    </location>
</feature>
<evidence type="ECO:0000256" key="1">
    <source>
        <dbReference type="ARBA" id="ARBA00004370"/>
    </source>
</evidence>
<dbReference type="PANTHER" id="PTHR26451:SF897">
    <property type="entry name" value="TRACE AMINE-ASSOCIATED RECEPTOR 5-LIKE"/>
    <property type="match status" value="1"/>
</dbReference>
<dbReference type="GO" id="GO:0016020">
    <property type="term" value="C:membrane"/>
    <property type="evidence" value="ECO:0007669"/>
    <property type="project" value="UniProtKB-SubCell"/>
</dbReference>
<dbReference type="PANTHER" id="PTHR26451">
    <property type="entry name" value="G_PROTEIN_RECEP_F1_2 DOMAIN-CONTAINING PROTEIN"/>
    <property type="match status" value="1"/>
</dbReference>
<dbReference type="Pfam" id="PF00001">
    <property type="entry name" value="7tm_1"/>
    <property type="match status" value="1"/>
</dbReference>
<accession>A0AAV7Q9U8</accession>
<evidence type="ECO:0000256" key="2">
    <source>
        <dbReference type="ARBA" id="ARBA00022692"/>
    </source>
</evidence>
<dbReference type="EMBL" id="JANPWB010000010">
    <property type="protein sequence ID" value="KAJ1137191.1"/>
    <property type="molecule type" value="Genomic_DNA"/>
</dbReference>
<comment type="caution">
    <text evidence="7">The sequence shown here is derived from an EMBL/GenBank/DDBJ whole genome shotgun (WGS) entry which is preliminary data.</text>
</comment>
<evidence type="ECO:0000256" key="5">
    <source>
        <dbReference type="SAM" id="Phobius"/>
    </source>
</evidence>
<dbReference type="Proteomes" id="UP001066276">
    <property type="component" value="Chromosome 6"/>
</dbReference>
<evidence type="ECO:0000313" key="7">
    <source>
        <dbReference type="EMBL" id="KAJ1137191.1"/>
    </source>
</evidence>
<comment type="subcellular location">
    <subcellularLocation>
        <location evidence="1">Membrane</location>
    </subcellularLocation>
</comment>
<keyword evidence="8" id="KW-1185">Reference proteome</keyword>
<proteinExistence type="predicted"/>
<organism evidence="7 8">
    <name type="scientific">Pleurodeles waltl</name>
    <name type="common">Iberian ribbed newt</name>
    <dbReference type="NCBI Taxonomy" id="8319"/>
    <lineage>
        <taxon>Eukaryota</taxon>
        <taxon>Metazoa</taxon>
        <taxon>Chordata</taxon>
        <taxon>Craniata</taxon>
        <taxon>Vertebrata</taxon>
        <taxon>Euteleostomi</taxon>
        <taxon>Amphibia</taxon>
        <taxon>Batrachia</taxon>
        <taxon>Caudata</taxon>
        <taxon>Salamandroidea</taxon>
        <taxon>Salamandridae</taxon>
        <taxon>Pleurodelinae</taxon>
        <taxon>Pleurodeles</taxon>
    </lineage>
</organism>
<dbReference type="AlphaFoldDB" id="A0AAV7Q9U8"/>
<dbReference type="CDD" id="cd00637">
    <property type="entry name" value="7tm_classA_rhodopsin-like"/>
    <property type="match status" value="1"/>
</dbReference>
<feature type="transmembrane region" description="Helical" evidence="5">
    <location>
        <begin position="304"/>
        <end position="326"/>
    </location>
</feature>
<dbReference type="PROSITE" id="PS50262">
    <property type="entry name" value="G_PROTEIN_RECEP_F1_2"/>
    <property type="match status" value="1"/>
</dbReference>